<sequence>MNHLGALDHFHGEISRHGALSIEKGRTARGPNWERTEVDVRVSGALEKVATEVAVGINVTAVAIAYVMQRAPYVFPIIGGRKVEHLQANLAALDQIEYLESIMPFDSGYNDDWRRDQP</sequence>
<proteinExistence type="predicted"/>
<comment type="caution">
    <text evidence="2">The sequence shown here is derived from an EMBL/GenBank/DDBJ whole genome shotgun (WGS) entry which is preliminary data.</text>
</comment>
<dbReference type="InterPro" id="IPR023210">
    <property type="entry name" value="NADP_OxRdtase_dom"/>
</dbReference>
<reference evidence="2" key="1">
    <citation type="submission" date="2023-06" db="EMBL/GenBank/DDBJ databases">
        <authorList>
            <consortium name="Lawrence Berkeley National Laboratory"/>
            <person name="Ahrendt S."/>
            <person name="Sahu N."/>
            <person name="Indic B."/>
            <person name="Wong-Bajracharya J."/>
            <person name="Merenyi Z."/>
            <person name="Ke H.-M."/>
            <person name="Monk M."/>
            <person name="Kocsube S."/>
            <person name="Drula E."/>
            <person name="Lipzen A."/>
            <person name="Balint B."/>
            <person name="Henrissat B."/>
            <person name="Andreopoulos B."/>
            <person name="Martin F.M."/>
            <person name="Harder C.B."/>
            <person name="Rigling D."/>
            <person name="Ford K.L."/>
            <person name="Foster G.D."/>
            <person name="Pangilinan J."/>
            <person name="Papanicolaou A."/>
            <person name="Barry K."/>
            <person name="LaButti K."/>
            <person name="Viragh M."/>
            <person name="Koriabine M."/>
            <person name="Yan M."/>
            <person name="Riley R."/>
            <person name="Champramary S."/>
            <person name="Plett K.L."/>
            <person name="Tsai I.J."/>
            <person name="Slot J."/>
            <person name="Sipos G."/>
            <person name="Plett J."/>
            <person name="Nagy L.G."/>
            <person name="Grigoriev I.V."/>
        </authorList>
    </citation>
    <scope>NUCLEOTIDE SEQUENCE</scope>
    <source>
        <strain evidence="2">CCBAS 213</strain>
    </source>
</reference>
<dbReference type="AlphaFoldDB" id="A0AA39MEX3"/>
<organism evidence="2 3">
    <name type="scientific">Armillaria tabescens</name>
    <name type="common">Ringless honey mushroom</name>
    <name type="synonym">Agaricus tabescens</name>
    <dbReference type="NCBI Taxonomy" id="1929756"/>
    <lineage>
        <taxon>Eukaryota</taxon>
        <taxon>Fungi</taxon>
        <taxon>Dikarya</taxon>
        <taxon>Basidiomycota</taxon>
        <taxon>Agaricomycotina</taxon>
        <taxon>Agaricomycetes</taxon>
        <taxon>Agaricomycetidae</taxon>
        <taxon>Agaricales</taxon>
        <taxon>Marasmiineae</taxon>
        <taxon>Physalacriaceae</taxon>
        <taxon>Desarmillaria</taxon>
    </lineage>
</organism>
<feature type="domain" description="NADP-dependent oxidoreductase" evidence="1">
    <location>
        <begin position="24"/>
        <end position="95"/>
    </location>
</feature>
<dbReference type="RefSeq" id="XP_060321289.1">
    <property type="nucleotide sequence ID" value="XM_060475060.1"/>
</dbReference>
<dbReference type="Pfam" id="PF00248">
    <property type="entry name" value="Aldo_ket_red"/>
    <property type="match status" value="1"/>
</dbReference>
<evidence type="ECO:0000259" key="1">
    <source>
        <dbReference type="Pfam" id="PF00248"/>
    </source>
</evidence>
<dbReference type="EMBL" id="JAUEPS010000473">
    <property type="protein sequence ID" value="KAK0430955.1"/>
    <property type="molecule type" value="Genomic_DNA"/>
</dbReference>
<evidence type="ECO:0000313" key="2">
    <source>
        <dbReference type="EMBL" id="KAK0430955.1"/>
    </source>
</evidence>
<dbReference type="GeneID" id="85358608"/>
<dbReference type="Gene3D" id="3.20.20.100">
    <property type="entry name" value="NADP-dependent oxidoreductase domain"/>
    <property type="match status" value="1"/>
</dbReference>
<dbReference type="InterPro" id="IPR036812">
    <property type="entry name" value="NAD(P)_OxRdtase_dom_sf"/>
</dbReference>
<dbReference type="Proteomes" id="UP001175211">
    <property type="component" value="Unassembled WGS sequence"/>
</dbReference>
<gene>
    <name evidence="2" type="ORF">EV420DRAFT_1612885</name>
</gene>
<accession>A0AA39MEX3</accession>
<keyword evidence="3" id="KW-1185">Reference proteome</keyword>
<protein>
    <recommendedName>
        <fullName evidence="1">NADP-dependent oxidoreductase domain-containing protein</fullName>
    </recommendedName>
</protein>
<dbReference type="SUPFAM" id="SSF51430">
    <property type="entry name" value="NAD(P)-linked oxidoreductase"/>
    <property type="match status" value="1"/>
</dbReference>
<name>A0AA39MEX3_ARMTA</name>
<evidence type="ECO:0000313" key="3">
    <source>
        <dbReference type="Proteomes" id="UP001175211"/>
    </source>
</evidence>